<comment type="cofactor">
    <cofactor evidence="1">
        <name>pyridoxal 5'-phosphate</name>
        <dbReference type="ChEBI" id="CHEBI:597326"/>
    </cofactor>
</comment>
<keyword evidence="4" id="KW-0032">Aminotransferase</keyword>
<dbReference type="InterPro" id="IPR015422">
    <property type="entry name" value="PyrdxlP-dep_Trfase_small"/>
</dbReference>
<dbReference type="HOGENOM" id="CLU_017584_0_0_9"/>
<evidence type="ECO:0000256" key="5">
    <source>
        <dbReference type="ARBA" id="ARBA00022679"/>
    </source>
</evidence>
<evidence type="ECO:0000259" key="10">
    <source>
        <dbReference type="PROSITE" id="PS50949"/>
    </source>
</evidence>
<comment type="caution">
    <text evidence="11">The sequence shown here is derived from an EMBL/GenBank/DDBJ whole genome shotgun (WGS) entry which is preliminary data.</text>
</comment>
<dbReference type="InterPro" id="IPR036388">
    <property type="entry name" value="WH-like_DNA-bd_sf"/>
</dbReference>
<dbReference type="Gene3D" id="3.40.640.10">
    <property type="entry name" value="Type I PLP-dependent aspartate aminotransferase-like (Major domain)"/>
    <property type="match status" value="1"/>
</dbReference>
<dbReference type="Gene3D" id="3.90.1150.10">
    <property type="entry name" value="Aspartate Aminotransferase, domain 1"/>
    <property type="match status" value="1"/>
</dbReference>
<dbReference type="GO" id="GO:0003677">
    <property type="term" value="F:DNA binding"/>
    <property type="evidence" value="ECO:0007669"/>
    <property type="project" value="UniProtKB-KW"/>
</dbReference>
<evidence type="ECO:0000256" key="4">
    <source>
        <dbReference type="ARBA" id="ARBA00022576"/>
    </source>
</evidence>
<dbReference type="SMART" id="SM00345">
    <property type="entry name" value="HTH_GNTR"/>
    <property type="match status" value="1"/>
</dbReference>
<keyword evidence="8" id="KW-0238">DNA-binding</keyword>
<gene>
    <name evidence="11" type="ORF">HMPREF0769_10640</name>
</gene>
<dbReference type="CDD" id="cd00609">
    <property type="entry name" value="AAT_like"/>
    <property type="match status" value="1"/>
</dbReference>
<dbReference type="PROSITE" id="PS50949">
    <property type="entry name" value="HTH_GNTR"/>
    <property type="match status" value="1"/>
</dbReference>
<evidence type="ECO:0000256" key="7">
    <source>
        <dbReference type="ARBA" id="ARBA00023015"/>
    </source>
</evidence>
<dbReference type="CDD" id="cd07377">
    <property type="entry name" value="WHTH_GntR"/>
    <property type="match status" value="1"/>
</dbReference>
<keyword evidence="9" id="KW-0804">Transcription</keyword>
<dbReference type="InterPro" id="IPR036390">
    <property type="entry name" value="WH_DNA-bd_sf"/>
</dbReference>
<comment type="similarity">
    <text evidence="2">In the C-terminal section; belongs to the class-I pyridoxal-phosphate-dependent aminotransferase family.</text>
</comment>
<dbReference type="SUPFAM" id="SSF53383">
    <property type="entry name" value="PLP-dependent transferases"/>
    <property type="match status" value="1"/>
</dbReference>
<dbReference type="GO" id="GO:1901605">
    <property type="term" value="P:alpha-amino acid metabolic process"/>
    <property type="evidence" value="ECO:0007669"/>
    <property type="project" value="TreeGrafter"/>
</dbReference>
<dbReference type="AlphaFoldDB" id="A0A0E1XCW7"/>
<dbReference type="PANTHER" id="PTHR42790:SF17">
    <property type="entry name" value="TRANSCRIPTIONAL REGULATOR, GNTR FAMILY"/>
    <property type="match status" value="1"/>
</dbReference>
<accession>A0A0E1XCW7</accession>
<dbReference type="PANTHER" id="PTHR42790">
    <property type="entry name" value="AMINOTRANSFERASE"/>
    <property type="match status" value="1"/>
</dbReference>
<dbReference type="Gene3D" id="1.10.10.10">
    <property type="entry name" value="Winged helix-like DNA-binding domain superfamily/Winged helix DNA-binding domain"/>
    <property type="match status" value="1"/>
</dbReference>
<evidence type="ECO:0000256" key="3">
    <source>
        <dbReference type="ARBA" id="ARBA00015123"/>
    </source>
</evidence>
<keyword evidence="5" id="KW-0808">Transferase</keyword>
<dbReference type="InterPro" id="IPR015424">
    <property type="entry name" value="PyrdxlP-dep_Trfase"/>
</dbReference>
<dbReference type="GO" id="GO:0008483">
    <property type="term" value="F:transaminase activity"/>
    <property type="evidence" value="ECO:0007669"/>
    <property type="project" value="UniProtKB-KW"/>
</dbReference>
<evidence type="ECO:0000256" key="8">
    <source>
        <dbReference type="ARBA" id="ARBA00023125"/>
    </source>
</evidence>
<proteinExistence type="inferred from homology"/>
<evidence type="ECO:0000256" key="1">
    <source>
        <dbReference type="ARBA" id="ARBA00001933"/>
    </source>
</evidence>
<dbReference type="Pfam" id="PF00155">
    <property type="entry name" value="Aminotran_1_2"/>
    <property type="match status" value="1"/>
</dbReference>
<dbReference type="GO" id="GO:0030170">
    <property type="term" value="F:pyridoxal phosphate binding"/>
    <property type="evidence" value="ECO:0007669"/>
    <property type="project" value="InterPro"/>
</dbReference>
<reference evidence="11" key="1">
    <citation type="submission" date="2010-05" db="EMBL/GenBank/DDBJ databases">
        <authorList>
            <person name="Muzny D."/>
            <person name="Qin X."/>
            <person name="Buhay C."/>
            <person name="Dugan-Rocha S."/>
            <person name="Ding Y."/>
            <person name="Chen G."/>
            <person name="Hawes A."/>
            <person name="Holder M."/>
            <person name="Jhangiani S."/>
            <person name="Johnson A."/>
            <person name="Khan Z."/>
            <person name="Li Z."/>
            <person name="Liu W."/>
            <person name="Liu X."/>
            <person name="Perez L."/>
            <person name="Shen H."/>
            <person name="Wang Q."/>
            <person name="Watt J."/>
            <person name="Xi L."/>
            <person name="Xin Y."/>
            <person name="Zhou J."/>
            <person name="Deng J."/>
            <person name="Jiang H."/>
            <person name="Liu Y."/>
            <person name="Qu J."/>
            <person name="Song X.-Z."/>
            <person name="Zhang L."/>
            <person name="Villasana D."/>
            <person name="Johnson A."/>
            <person name="Liu J."/>
            <person name="Liyanage D."/>
            <person name="Lorensuhewa L."/>
            <person name="Robinson T."/>
            <person name="Song A."/>
            <person name="Song B.-B."/>
            <person name="Dinh H."/>
            <person name="Thornton R."/>
            <person name="Coyle M."/>
            <person name="Francisco L."/>
            <person name="Jackson L."/>
            <person name="Javaid M."/>
            <person name="Korchina V."/>
            <person name="Kovar C."/>
            <person name="Mata R."/>
            <person name="Mathew T."/>
            <person name="Ngo R."/>
            <person name="Nguyen L."/>
            <person name="Nguyen N."/>
            <person name="Okwuonu G."/>
            <person name="Ongeri F."/>
            <person name="Pham C."/>
            <person name="Simmons D."/>
            <person name="Wilczek-Boney K."/>
            <person name="Hale W."/>
            <person name="Jakkamsetti A."/>
            <person name="Pham P."/>
            <person name="Ruth R."/>
            <person name="San Lucas F."/>
            <person name="Warren J."/>
            <person name="Zhang J."/>
            <person name="Zhao Z."/>
            <person name="Zhou C."/>
            <person name="Zhu D."/>
            <person name="Lee S."/>
            <person name="Bess C."/>
            <person name="Blankenburg K."/>
            <person name="Forbes L."/>
            <person name="Fu Q."/>
            <person name="Gubbala S."/>
            <person name="Hirani K."/>
            <person name="Jayaseelan J.C."/>
            <person name="Lara F."/>
            <person name="Munidasa M."/>
            <person name="Palculict T."/>
            <person name="Patil S."/>
            <person name="Pu L.-L."/>
            <person name="Saada N."/>
            <person name="Tang L."/>
            <person name="Weissenberger G."/>
            <person name="Zhu Y."/>
            <person name="Hemphill L."/>
            <person name="Shang Y."/>
            <person name="Youmans B."/>
            <person name="Ayvaz T."/>
            <person name="Ross M."/>
            <person name="Santibanez J."/>
            <person name="Aqrawi P."/>
            <person name="Gross S."/>
            <person name="Joshi V."/>
            <person name="Fowler G."/>
            <person name="Nazareth L."/>
            <person name="Reid J."/>
            <person name="Worley K."/>
            <person name="Petrosino J."/>
            <person name="Highlander S."/>
            <person name="Gibbs R."/>
        </authorList>
    </citation>
    <scope>NUCLEOTIDE SEQUENCE [LARGE SCALE GENOMIC DNA]</scope>
    <source>
        <strain evidence="11">MN8</strain>
    </source>
</reference>
<feature type="domain" description="HTH gntR-type" evidence="10">
    <location>
        <begin position="6"/>
        <end position="74"/>
    </location>
</feature>
<dbReference type="EMBL" id="ACJA02000001">
    <property type="protein sequence ID" value="EFH96638.1"/>
    <property type="molecule type" value="Genomic_DNA"/>
</dbReference>
<evidence type="ECO:0000256" key="2">
    <source>
        <dbReference type="ARBA" id="ARBA00005384"/>
    </source>
</evidence>
<dbReference type="InterPro" id="IPR015421">
    <property type="entry name" value="PyrdxlP-dep_Trfase_major"/>
</dbReference>
<dbReference type="SUPFAM" id="SSF46785">
    <property type="entry name" value="Winged helix' DNA-binding domain"/>
    <property type="match status" value="1"/>
</dbReference>
<dbReference type="GO" id="GO:0003700">
    <property type="term" value="F:DNA-binding transcription factor activity"/>
    <property type="evidence" value="ECO:0007669"/>
    <property type="project" value="InterPro"/>
</dbReference>
<dbReference type="InterPro" id="IPR050859">
    <property type="entry name" value="Class-I_PLP-dep_aminotransf"/>
</dbReference>
<dbReference type="Proteomes" id="UP000003455">
    <property type="component" value="Chromosome"/>
</dbReference>
<keyword evidence="7" id="KW-0805">Transcription regulation</keyword>
<dbReference type="Pfam" id="PF00392">
    <property type="entry name" value="GntR"/>
    <property type="match status" value="1"/>
</dbReference>
<name>A0A0E1XCW7_STAAU</name>
<sequence length="473" mass="55208">MTFMTKFQYKKIIDDIINKINNGILSPGDKLYSQRKLAKYYNVNKSTVIQALDILKSYGILDTIEKKGIYVSQYKWNSYITNNIHWQDYIGNSFSKNNQYYIQKINEIEFNTDIVRLGTGELSPKLIPNHIFKKILTNDIEESLQTNYEEPKGNLKLRIEIVKYMKRRGVDCNINNICITSGAVQGLKLIADGLLIPQSKIIIETPSYINSIRTWHNIRAKIIPLSINYIKQNINNIFKLNSDYRHSIFYCIPTLHNPTQNTYSKEEKQKIIDQCHKEGIPIVEDSIYSDLWFSPNQQISMKALKNSDNVLYLGSLSKTVSPGLRIGWIIADEKVIHHLADLKMQNDYGASSISQYIATTWLSNYHEDHLYKLKIELKLRKSIFIKSLKKHLSKFGYWNEPQGSFYIWFKLSVPVNIKLLFNEAIKENILIHPGEIYDINSKSYIRFSYSYIDKEEIDQSLKKLSEIINRIRT</sequence>
<dbReference type="InterPro" id="IPR000524">
    <property type="entry name" value="Tscrpt_reg_HTH_GntR"/>
</dbReference>
<dbReference type="InterPro" id="IPR004839">
    <property type="entry name" value="Aminotransferase_I/II_large"/>
</dbReference>
<keyword evidence="6" id="KW-0663">Pyridoxal phosphate</keyword>
<organism evidence="11">
    <name type="scientific">Staphylococcus aureus subsp. aureus MN8</name>
    <dbReference type="NCBI Taxonomy" id="548470"/>
    <lineage>
        <taxon>Bacteria</taxon>
        <taxon>Bacillati</taxon>
        <taxon>Bacillota</taxon>
        <taxon>Bacilli</taxon>
        <taxon>Bacillales</taxon>
        <taxon>Staphylococcaceae</taxon>
        <taxon>Staphylococcus</taxon>
    </lineage>
</organism>
<evidence type="ECO:0000256" key="6">
    <source>
        <dbReference type="ARBA" id="ARBA00022898"/>
    </source>
</evidence>
<evidence type="ECO:0000256" key="9">
    <source>
        <dbReference type="ARBA" id="ARBA00023163"/>
    </source>
</evidence>
<evidence type="ECO:0000313" key="11">
    <source>
        <dbReference type="EMBL" id="EFH96638.1"/>
    </source>
</evidence>
<protein>
    <recommendedName>
        <fullName evidence="3">HTH-type transcriptional regulator NorG</fullName>
    </recommendedName>
</protein>